<evidence type="ECO:0000313" key="8">
    <source>
        <dbReference type="EMBL" id="QEE15905.1"/>
    </source>
</evidence>
<feature type="transmembrane region" description="Helical" evidence="6">
    <location>
        <begin position="922"/>
        <end position="942"/>
    </location>
</feature>
<dbReference type="Pfam" id="PF02687">
    <property type="entry name" value="FtsX"/>
    <property type="match status" value="2"/>
</dbReference>
<evidence type="ECO:0000256" key="4">
    <source>
        <dbReference type="ARBA" id="ARBA00022989"/>
    </source>
</evidence>
<reference evidence="8 9" key="2">
    <citation type="journal article" date="2024" name="Int. J. Syst. Evol. Microbiol.">
        <title>Promethearchaeum syntrophicum gen. nov., sp. nov., an anaerobic, obligately syntrophic archaeon, the first isolate of the lineage 'Asgard' archaea, and proposal of the new archaeal phylum Promethearchaeota phyl. nov. and kingdom Promethearchaeati regn. nov.</title>
        <authorList>
            <person name="Imachi H."/>
            <person name="Nobu M.K."/>
            <person name="Kato S."/>
            <person name="Takaki Y."/>
            <person name="Miyazaki M."/>
            <person name="Miyata M."/>
            <person name="Ogawara M."/>
            <person name="Saito Y."/>
            <person name="Sakai S."/>
            <person name="Tahara Y.O."/>
            <person name="Takano Y."/>
            <person name="Tasumi E."/>
            <person name="Uematsu K."/>
            <person name="Yoshimura T."/>
            <person name="Itoh T."/>
            <person name="Ohkuma M."/>
            <person name="Takai K."/>
        </authorList>
    </citation>
    <scope>NUCLEOTIDE SEQUENCE [LARGE SCALE GENOMIC DNA]</scope>
    <source>
        <strain evidence="8 9">MK-D1</strain>
    </source>
</reference>
<evidence type="ECO:0000256" key="3">
    <source>
        <dbReference type="ARBA" id="ARBA00022692"/>
    </source>
</evidence>
<dbReference type="GeneID" id="41329725"/>
<feature type="transmembrane region" description="Helical" evidence="6">
    <location>
        <begin position="881"/>
        <end position="902"/>
    </location>
</feature>
<feature type="domain" description="ABC3 transporter permease C-terminal" evidence="7">
    <location>
        <begin position="308"/>
        <end position="432"/>
    </location>
</feature>
<evidence type="ECO:0000256" key="2">
    <source>
        <dbReference type="ARBA" id="ARBA00022475"/>
    </source>
</evidence>
<gene>
    <name evidence="8" type="ORF">DSAG12_01732</name>
</gene>
<feature type="transmembrane region" description="Helical" evidence="6">
    <location>
        <begin position="396"/>
        <end position="423"/>
    </location>
</feature>
<dbReference type="KEGG" id="psyt:DSAG12_01732"/>
<evidence type="ECO:0000256" key="1">
    <source>
        <dbReference type="ARBA" id="ARBA00004651"/>
    </source>
</evidence>
<dbReference type="AlphaFoldDB" id="A0A5B9DAD2"/>
<reference evidence="8 9" key="1">
    <citation type="journal article" date="2020" name="Nature">
        <title>Isolation of an archaeon at the prokaryote-eukaryote interface.</title>
        <authorList>
            <person name="Imachi H."/>
            <person name="Nobu M.K."/>
            <person name="Nakahara N."/>
            <person name="Morono Y."/>
            <person name="Ogawara M."/>
            <person name="Takaki Y."/>
            <person name="Takano Y."/>
            <person name="Uematsu K."/>
            <person name="Ikuta T."/>
            <person name="Ito M."/>
            <person name="Matsui Y."/>
            <person name="Miyazaki M."/>
            <person name="Murata K."/>
            <person name="Saito Y."/>
            <person name="Sakai S."/>
            <person name="Song C."/>
            <person name="Tasumi E."/>
            <person name="Yamanaka Y."/>
            <person name="Yamaguchi T."/>
            <person name="Kamagata Y."/>
            <person name="Tamaki H."/>
            <person name="Takai K."/>
        </authorList>
    </citation>
    <scope>NUCLEOTIDE SEQUENCE [LARGE SCALE GENOMIC DNA]</scope>
    <source>
        <strain evidence="8 9">MK-D1</strain>
    </source>
</reference>
<feature type="transmembrane region" description="Helical" evidence="6">
    <location>
        <begin position="304"/>
        <end position="329"/>
    </location>
</feature>
<keyword evidence="2" id="KW-1003">Cell membrane</keyword>
<evidence type="ECO:0000256" key="6">
    <source>
        <dbReference type="SAM" id="Phobius"/>
    </source>
</evidence>
<keyword evidence="9" id="KW-1185">Reference proteome</keyword>
<evidence type="ECO:0000313" key="9">
    <source>
        <dbReference type="Proteomes" id="UP000321408"/>
    </source>
</evidence>
<feature type="transmembrane region" description="Helical" evidence="6">
    <location>
        <begin position="827"/>
        <end position="847"/>
    </location>
</feature>
<dbReference type="EMBL" id="CP042905">
    <property type="protein sequence ID" value="QEE15905.1"/>
    <property type="molecule type" value="Genomic_DNA"/>
</dbReference>
<feature type="transmembrane region" description="Helical" evidence="6">
    <location>
        <begin position="21"/>
        <end position="40"/>
    </location>
</feature>
<feature type="transmembrane region" description="Helical" evidence="6">
    <location>
        <begin position="350"/>
        <end position="376"/>
    </location>
</feature>
<dbReference type="RefSeq" id="WP_147662801.1">
    <property type="nucleotide sequence ID" value="NZ_CP042905.2"/>
</dbReference>
<feature type="transmembrane region" description="Helical" evidence="6">
    <location>
        <begin position="459"/>
        <end position="477"/>
    </location>
</feature>
<comment type="subcellular location">
    <subcellularLocation>
        <location evidence="1">Cell membrane</location>
        <topology evidence="1">Multi-pass membrane protein</topology>
    </subcellularLocation>
</comment>
<keyword evidence="3 6" id="KW-0812">Transmembrane</keyword>
<proteinExistence type="predicted"/>
<dbReference type="PANTHER" id="PTHR32522:SF5">
    <property type="entry name" value="ABC3 TRANSPORTER PERMEASE PROTEIN DOMAIN-CONTAINING PROTEIN"/>
    <property type="match status" value="1"/>
</dbReference>
<name>A0A5B9DAD2_9ARCH</name>
<protein>
    <submittedName>
        <fullName evidence="8">ABC transporter permease</fullName>
    </submittedName>
</protein>
<dbReference type="InterPro" id="IPR003838">
    <property type="entry name" value="ABC3_permease_C"/>
</dbReference>
<feature type="transmembrane region" description="Helical" evidence="6">
    <location>
        <begin position="489"/>
        <end position="520"/>
    </location>
</feature>
<feature type="transmembrane region" description="Helical" evidence="6">
    <location>
        <begin position="545"/>
        <end position="566"/>
    </location>
</feature>
<evidence type="ECO:0000259" key="7">
    <source>
        <dbReference type="Pfam" id="PF02687"/>
    </source>
</evidence>
<dbReference type="PANTHER" id="PTHR32522">
    <property type="match status" value="1"/>
</dbReference>
<accession>A0A5B9DAD2</accession>
<organism evidence="8 9">
    <name type="scientific">Promethearchaeum syntrophicum</name>
    <dbReference type="NCBI Taxonomy" id="2594042"/>
    <lineage>
        <taxon>Archaea</taxon>
        <taxon>Promethearchaeati</taxon>
        <taxon>Promethearchaeota</taxon>
        <taxon>Promethearchaeia</taxon>
        <taxon>Promethearchaeales</taxon>
        <taxon>Promethearchaeaceae</taxon>
        <taxon>Promethearchaeum</taxon>
    </lineage>
</organism>
<keyword evidence="5 6" id="KW-0472">Membrane</keyword>
<keyword evidence="4 6" id="KW-1133">Transmembrane helix</keyword>
<dbReference type="Proteomes" id="UP000321408">
    <property type="component" value="Chromosome"/>
</dbReference>
<dbReference type="GO" id="GO:0005524">
    <property type="term" value="F:ATP binding"/>
    <property type="evidence" value="ECO:0007669"/>
    <property type="project" value="UniProtKB-KW"/>
</dbReference>
<feature type="domain" description="ABC3 transporter permease C-terminal" evidence="7">
    <location>
        <begin position="831"/>
        <end position="948"/>
    </location>
</feature>
<dbReference type="GO" id="GO:0005886">
    <property type="term" value="C:plasma membrane"/>
    <property type="evidence" value="ECO:0007669"/>
    <property type="project" value="UniProtKB-SubCell"/>
</dbReference>
<evidence type="ECO:0000256" key="5">
    <source>
        <dbReference type="ARBA" id="ARBA00023136"/>
    </source>
</evidence>
<sequence>MNGFLWRYAFKDLFRKKTRNILGILGVFVSLFLLTTVSFLTDSISNSYIDFLTADSGDQDIVLNARHYIGEPENYSMEFKYSPIIEALQNDENVSSEIAHYIPRSSFWVATQGSLSNPEENFGWFQLSVLDIKAEESINFGQFTNLEENFDVSQGIPENHCLISLEFAQRYELNPGDQLDLWLWFLNNTVRFTVTSSFDQIYKFPLGEEKDIVIDYDWWGNLANSNDNTENPLKDWGERSNKLIFLIEDSDKIYDVRDITGSEDHIVNIGAKILKVLGFNPWELKYPKLNLLFISEYLTLSMNIVFMMVGFISTLISAILINGILSTSVEEKIREFGINRVLGARKKYNVQLILIQASIICTIGTTLGIISSLIFTSKFLVPFLNIKLVQNNVPSVISFVIQPTTILISYAIGIGVSMIVSILPAIKVSRISLVESINPYRHTEEIYKLEKEGAANVKLIFLGIVLALNGGFLYFIIPKVLISLEFSILVNILIGTLLFFLIGISLMAIGLMPLFIRLLIRVFEPFSRKLMNIVKVSVYRHQRRNLSTIVMFVLAFSFIIYVSSMLEIQFEQVGGLIQYDEGSDIVVRPRNYDISAPTSELQRELLKVEGIERTSTLLASTSDLENIYSEEQKEFNVELGDYINYNSAGVYLFGVDENYKDTVWDPKYIELSEGNKDNAFEEVFNNLEINIIISASLASELKIHLDDSARLTFTRGTEEEPYIVNIVGVAKSMPGLKFRFREAGIGLGGMSNGGVLMSNVNYLKCMNIPGDEDAFIDQIFVKVSENYNHTLVGEDIKHTLGGEYNLRVRVTNEDIMEAEKAFLTVKYLFLLILIGSVFIALFGLISSSYSSILERSREIGIIRVLGLHPHEVDKMFILENLILMLASASSGGFIGFVTAVGLSGNLTIFTQTPRMIAIPWDIIAIIYAISLIALILGMKWLMRKIRTKNIIKIFRDTL</sequence>